<proteinExistence type="predicted"/>
<dbReference type="PANTHER" id="PTHR33781:SF4">
    <property type="entry name" value="PROTEIN PHYTOCHROME KINASE SUBSTRATE 1"/>
    <property type="match status" value="1"/>
</dbReference>
<feature type="region of interest" description="Disordered" evidence="1">
    <location>
        <begin position="292"/>
        <end position="323"/>
    </location>
</feature>
<reference evidence="2" key="1">
    <citation type="submission" date="2020-06" db="EMBL/GenBank/DDBJ databases">
        <authorList>
            <person name="Li T."/>
            <person name="Hu X."/>
            <person name="Zhang T."/>
            <person name="Song X."/>
            <person name="Zhang H."/>
            <person name="Dai N."/>
            <person name="Sheng W."/>
            <person name="Hou X."/>
            <person name="Wei L."/>
        </authorList>
    </citation>
    <scope>NUCLEOTIDE SEQUENCE</scope>
    <source>
        <strain evidence="2">KEN1</strain>
        <tissue evidence="2">Leaf</tissue>
    </source>
</reference>
<dbReference type="AlphaFoldDB" id="A0AAW2X0E2"/>
<keyword evidence="2" id="KW-0808">Transferase</keyword>
<evidence type="ECO:0000256" key="1">
    <source>
        <dbReference type="SAM" id="MobiDB-lite"/>
    </source>
</evidence>
<comment type="caution">
    <text evidence="2">The sequence shown here is derived from an EMBL/GenBank/DDBJ whole genome shotgun (WGS) entry which is preliminary data.</text>
</comment>
<protein>
    <submittedName>
        <fullName evidence="2">Protein PHYTOCHROME KINASE SUBSTRATE 1</fullName>
    </submittedName>
</protein>
<keyword evidence="2" id="KW-0418">Kinase</keyword>
<dbReference type="PANTHER" id="PTHR33781">
    <property type="entry name" value="PROTEIN PHYTOCHROME KINASE SUBSTRATE 1-RELATED"/>
    <property type="match status" value="1"/>
</dbReference>
<dbReference type="EMBL" id="JACGWN010000006">
    <property type="protein sequence ID" value="KAL0447051.1"/>
    <property type="molecule type" value="Genomic_DNA"/>
</dbReference>
<evidence type="ECO:0000313" key="2">
    <source>
        <dbReference type="EMBL" id="KAL0447051.1"/>
    </source>
</evidence>
<gene>
    <name evidence="2" type="ORF">Slati_1833000</name>
</gene>
<accession>A0AAW2X0E2</accession>
<name>A0AAW2X0E2_9LAMI</name>
<sequence>MSSSFGFIQNTTMSLPVITLASTSKTSISHTSSYQNGKSSREPSFSSYLSGAEETFVLTLRGTRTRGTNSSLAIPHDLVFLGKDQTEDTEIDVFDAKKYFNDDIPIRYVPCHQLRKEQPWNAAPSVHSESSHDSQSTLLHTVSRNQKTGRTNEKRFLASCSCADKSSTNINVSEGVKCSIKSTSTGLVNEKSKLGGRTSGHLVNNSQLDFHCLKFDELGQKVNSDSSFSYPVFNPRSGNLAAKMQVREEDDTMKRKSAEVFDSTILENGKSFLSLEKRLTLLTWNAIAPDSAEQNRKIPSDSDAGSTLLETESFSRSSMQEPDGITPGACYAPSEASIEWSVITANAADFSILSDSEEPKSTISSTTAKMLHAQSVSLSSKNGRFKEMPKRHSSILSGCKNQKSVRVAGDAHIPNEKGFSSNARRHLMKSKSFKPMGTFHDGNNAGLF</sequence>
<feature type="compositionally biased region" description="Polar residues" evidence="1">
    <location>
        <begin position="303"/>
        <end position="320"/>
    </location>
</feature>
<organism evidence="2">
    <name type="scientific">Sesamum latifolium</name>
    <dbReference type="NCBI Taxonomy" id="2727402"/>
    <lineage>
        <taxon>Eukaryota</taxon>
        <taxon>Viridiplantae</taxon>
        <taxon>Streptophyta</taxon>
        <taxon>Embryophyta</taxon>
        <taxon>Tracheophyta</taxon>
        <taxon>Spermatophyta</taxon>
        <taxon>Magnoliopsida</taxon>
        <taxon>eudicotyledons</taxon>
        <taxon>Gunneridae</taxon>
        <taxon>Pentapetalae</taxon>
        <taxon>asterids</taxon>
        <taxon>lamiids</taxon>
        <taxon>Lamiales</taxon>
        <taxon>Pedaliaceae</taxon>
        <taxon>Sesamum</taxon>
    </lineage>
</organism>
<dbReference type="GO" id="GO:0009638">
    <property type="term" value="P:phototropism"/>
    <property type="evidence" value="ECO:0007669"/>
    <property type="project" value="InterPro"/>
</dbReference>
<dbReference type="InterPro" id="IPR039615">
    <property type="entry name" value="PKS"/>
</dbReference>
<dbReference type="GO" id="GO:0016301">
    <property type="term" value="F:kinase activity"/>
    <property type="evidence" value="ECO:0007669"/>
    <property type="project" value="UniProtKB-KW"/>
</dbReference>
<reference evidence="2" key="2">
    <citation type="journal article" date="2024" name="Plant">
        <title>Genomic evolution and insights into agronomic trait innovations of Sesamum species.</title>
        <authorList>
            <person name="Miao H."/>
            <person name="Wang L."/>
            <person name="Qu L."/>
            <person name="Liu H."/>
            <person name="Sun Y."/>
            <person name="Le M."/>
            <person name="Wang Q."/>
            <person name="Wei S."/>
            <person name="Zheng Y."/>
            <person name="Lin W."/>
            <person name="Duan Y."/>
            <person name="Cao H."/>
            <person name="Xiong S."/>
            <person name="Wang X."/>
            <person name="Wei L."/>
            <person name="Li C."/>
            <person name="Ma Q."/>
            <person name="Ju M."/>
            <person name="Zhao R."/>
            <person name="Li G."/>
            <person name="Mu C."/>
            <person name="Tian Q."/>
            <person name="Mei H."/>
            <person name="Zhang T."/>
            <person name="Gao T."/>
            <person name="Zhang H."/>
        </authorList>
    </citation>
    <scope>NUCLEOTIDE SEQUENCE</scope>
    <source>
        <strain evidence="2">KEN1</strain>
    </source>
</reference>